<organism evidence="8 9">
    <name type="scientific">Mucilaginibacter rubeus</name>
    <dbReference type="NCBI Taxonomy" id="2027860"/>
    <lineage>
        <taxon>Bacteria</taxon>
        <taxon>Pseudomonadati</taxon>
        <taxon>Bacteroidota</taxon>
        <taxon>Sphingobacteriia</taxon>
        <taxon>Sphingobacteriales</taxon>
        <taxon>Sphingobacteriaceae</taxon>
        <taxon>Mucilaginibacter</taxon>
    </lineage>
</organism>
<evidence type="ECO:0000256" key="2">
    <source>
        <dbReference type="ARBA" id="ARBA00006275"/>
    </source>
</evidence>
<dbReference type="InterPro" id="IPR011990">
    <property type="entry name" value="TPR-like_helical_dom_sf"/>
</dbReference>
<keyword evidence="4" id="KW-0472">Membrane</keyword>
<dbReference type="KEGG" id="mrub:DEO27_030830"/>
<accession>A0A5C1I954</accession>
<evidence type="ECO:0000313" key="8">
    <source>
        <dbReference type="EMBL" id="QEM14226.1"/>
    </source>
</evidence>
<dbReference type="OrthoDB" id="5694214at2"/>
<sequence length="588" mass="65942">MKKIFIALLTVIIVTGCKKNLLDTAPYSSVASSTMWTTDNFTDLGVTGVYQALRLGENTGGDSELELYMFDRFAYTGQYRSQESMLSGTITTGNSLFSSTWQNLYEGVQRANDAIKNIPLKSPSDAAKKSRYVAECKFLRAYFYLRLNQLWKGVPIYLEPFTADEATKPRSTETEVWNQVVTDLTDAINEPNLPQIYAAGAANYGHVTKGAAYALRGKAYLYLKKWDLAAADFNMVKSAGYALFSNYVTLFKAANEQCSEMIFSIQNVAVAGGGTTGYGSTTQWFCGTRSSFGSCWNQYLVSPNLVDLYQNLDGSNFNWDTVLPGYSSLTPAQREVFFLRNNLTAAEITAATTRGAAMNLYLPTGNEERILKAYANRDPRLAANVITPYSTYNGAYNSLNATVTSRWPYRAEAAIGGDLRTDTQSYFYYLYRKFVYEGISETINRSYGPTDFPIIRYADVLLMWAEALNEQGLTSEAVAKVNEVRSRAGVGLLNSSAATAVAGQDDLRERIRNERRVEFPNEGINYFDELRWKSWKDKVFYAGNGVKQVWGANVYTYSFQGDYIYNWPIPLVETQRNPNLKQNDGWIN</sequence>
<keyword evidence="5" id="KW-0998">Cell outer membrane</keyword>
<evidence type="ECO:0000256" key="4">
    <source>
        <dbReference type="ARBA" id="ARBA00023136"/>
    </source>
</evidence>
<feature type="domain" description="RagB/SusD" evidence="6">
    <location>
        <begin position="260"/>
        <end position="586"/>
    </location>
</feature>
<protein>
    <submittedName>
        <fullName evidence="8">RagB/SusD family nutrient uptake outer membrane protein</fullName>
    </submittedName>
</protein>
<evidence type="ECO:0000259" key="6">
    <source>
        <dbReference type="Pfam" id="PF07980"/>
    </source>
</evidence>
<dbReference type="SUPFAM" id="SSF48452">
    <property type="entry name" value="TPR-like"/>
    <property type="match status" value="1"/>
</dbReference>
<evidence type="ECO:0000256" key="3">
    <source>
        <dbReference type="ARBA" id="ARBA00022729"/>
    </source>
</evidence>
<dbReference type="EMBL" id="CP043450">
    <property type="protein sequence ID" value="QEM14226.1"/>
    <property type="molecule type" value="Genomic_DNA"/>
</dbReference>
<dbReference type="PROSITE" id="PS51257">
    <property type="entry name" value="PROKAR_LIPOPROTEIN"/>
    <property type="match status" value="1"/>
</dbReference>
<dbReference type="InterPro" id="IPR033985">
    <property type="entry name" value="SusD-like_N"/>
</dbReference>
<feature type="domain" description="SusD-like N-terminal" evidence="7">
    <location>
        <begin position="22"/>
        <end position="221"/>
    </location>
</feature>
<evidence type="ECO:0000259" key="7">
    <source>
        <dbReference type="Pfam" id="PF14322"/>
    </source>
</evidence>
<evidence type="ECO:0000256" key="5">
    <source>
        <dbReference type="ARBA" id="ARBA00023237"/>
    </source>
</evidence>
<comment type="similarity">
    <text evidence="2">Belongs to the SusD family.</text>
</comment>
<keyword evidence="9" id="KW-1185">Reference proteome</keyword>
<evidence type="ECO:0000256" key="1">
    <source>
        <dbReference type="ARBA" id="ARBA00004442"/>
    </source>
</evidence>
<dbReference type="Pfam" id="PF07980">
    <property type="entry name" value="SusD_RagB"/>
    <property type="match status" value="1"/>
</dbReference>
<dbReference type="GO" id="GO:0009279">
    <property type="term" value="C:cell outer membrane"/>
    <property type="evidence" value="ECO:0007669"/>
    <property type="project" value="UniProtKB-SubCell"/>
</dbReference>
<dbReference type="Proteomes" id="UP000251402">
    <property type="component" value="Chromosome"/>
</dbReference>
<proteinExistence type="inferred from homology"/>
<dbReference type="Gene3D" id="1.25.40.390">
    <property type="match status" value="1"/>
</dbReference>
<gene>
    <name evidence="8" type="ORF">DEO27_030830</name>
</gene>
<dbReference type="Pfam" id="PF14322">
    <property type="entry name" value="SusD-like_3"/>
    <property type="match status" value="1"/>
</dbReference>
<keyword evidence="3" id="KW-0732">Signal</keyword>
<name>A0A5C1I954_9SPHI</name>
<evidence type="ECO:0000313" key="9">
    <source>
        <dbReference type="Proteomes" id="UP000251402"/>
    </source>
</evidence>
<dbReference type="AlphaFoldDB" id="A0A5C1I954"/>
<reference evidence="8" key="1">
    <citation type="submission" date="2019-08" db="EMBL/GenBank/DDBJ databases">
        <title>Comparative genome analysis confer to the adaptation heavy metal polluted environment.</title>
        <authorList>
            <person name="Li Y."/>
        </authorList>
    </citation>
    <scope>NUCLEOTIDE SEQUENCE [LARGE SCALE GENOMIC DNA]</scope>
    <source>
        <strain evidence="8">P1</strain>
    </source>
</reference>
<comment type="subcellular location">
    <subcellularLocation>
        <location evidence="1">Cell outer membrane</location>
    </subcellularLocation>
</comment>
<dbReference type="InterPro" id="IPR012944">
    <property type="entry name" value="SusD_RagB_dom"/>
</dbReference>